<sequence>MSENNHDNTTEYLTRLMLESKNLSNETPESLVKLYKETYSQIKKSLKSYNDVNKDNQKIRY</sequence>
<evidence type="ECO:0000313" key="2">
    <source>
        <dbReference type="Proteomes" id="UP000003744"/>
    </source>
</evidence>
<dbReference type="HOGENOM" id="CLU_2912325_0_0_9"/>
<evidence type="ECO:0000313" key="1">
    <source>
        <dbReference type="EMBL" id="EEI82953.1"/>
    </source>
</evidence>
<protein>
    <submittedName>
        <fullName evidence="1">Uncharacterized protein</fullName>
    </submittedName>
</protein>
<dbReference type="RefSeq" id="WP_004837070.1">
    <property type="nucleotide sequence ID" value="NZ_GG666297.1"/>
</dbReference>
<gene>
    <name evidence="1" type="ORF">HMPREF0077_0958</name>
</gene>
<name>C2CHJ8_9FIRM</name>
<dbReference type="AlphaFoldDB" id="C2CHJ8"/>
<comment type="caution">
    <text evidence="1">The sequence shown here is derived from an EMBL/GenBank/DDBJ whole genome shotgun (WGS) entry which is preliminary data.</text>
</comment>
<dbReference type="EMBL" id="ACGC01000049">
    <property type="protein sequence ID" value="EEI82953.1"/>
    <property type="molecule type" value="Genomic_DNA"/>
</dbReference>
<reference evidence="1 2" key="1">
    <citation type="submission" date="2009-01" db="EMBL/GenBank/DDBJ databases">
        <authorList>
            <person name="Qin X."/>
            <person name="Bachman B."/>
            <person name="Battles P."/>
            <person name="Bell A."/>
            <person name="Bess C."/>
            <person name="Bickham C."/>
            <person name="Chaboub L."/>
            <person name="Chen D."/>
            <person name="Coyle M."/>
            <person name="Deiros D.R."/>
            <person name="Dinh H."/>
            <person name="Forbes L."/>
            <person name="Fowler G."/>
            <person name="Francisco L."/>
            <person name="Fu Q."/>
            <person name="Gubbala S."/>
            <person name="Hale W."/>
            <person name="Han Y."/>
            <person name="Hemphill L."/>
            <person name="Highlander S.K."/>
            <person name="Hirani K."/>
            <person name="Hogues M."/>
            <person name="Jackson L."/>
            <person name="Jakkamsetti A."/>
            <person name="Javaid M."/>
            <person name="Jiang H."/>
            <person name="Korchina V."/>
            <person name="Kovar C."/>
            <person name="Lara F."/>
            <person name="Lee S."/>
            <person name="Mata R."/>
            <person name="Mathew T."/>
            <person name="Moen C."/>
            <person name="Morales K."/>
            <person name="Munidasa M."/>
            <person name="Nazareth L."/>
            <person name="Ngo R."/>
            <person name="Nguyen L."/>
            <person name="Okwuonu G."/>
            <person name="Ongeri F."/>
            <person name="Patil S."/>
            <person name="Petrosino J."/>
            <person name="Pham C."/>
            <person name="Pham P."/>
            <person name="Pu L.-L."/>
            <person name="Puazo M."/>
            <person name="Raj R."/>
            <person name="Reid J."/>
            <person name="Rouhana J."/>
            <person name="Saada N."/>
            <person name="Shang Y."/>
            <person name="Simmons D."/>
            <person name="Thornton R."/>
            <person name="Warren J."/>
            <person name="Weissenberger G."/>
            <person name="Zhang J."/>
            <person name="Zhang L."/>
            <person name="Zhou C."/>
            <person name="Zhu D."/>
            <person name="Muzny D."/>
            <person name="Worley K."/>
            <person name="Gibbs R."/>
        </authorList>
    </citation>
    <scope>NUCLEOTIDE SEQUENCE [LARGE SCALE GENOMIC DNA]</scope>
    <source>
        <strain evidence="1 2">ATCC 35098</strain>
    </source>
</reference>
<proteinExistence type="predicted"/>
<dbReference type="Proteomes" id="UP000003744">
    <property type="component" value="Unassembled WGS sequence"/>
</dbReference>
<accession>C2CHJ8</accession>
<organism evidence="1 2">
    <name type="scientific">Anaerococcus tetradius ATCC 35098</name>
    <dbReference type="NCBI Taxonomy" id="525255"/>
    <lineage>
        <taxon>Bacteria</taxon>
        <taxon>Bacillati</taxon>
        <taxon>Bacillota</taxon>
        <taxon>Tissierellia</taxon>
        <taxon>Tissierellales</taxon>
        <taxon>Peptoniphilaceae</taxon>
        <taxon>Anaerococcus</taxon>
    </lineage>
</organism>